<evidence type="ECO:0000313" key="8">
    <source>
        <dbReference type="EMBL" id="OGI61443.1"/>
    </source>
</evidence>
<dbReference type="PROSITE" id="PS00054">
    <property type="entry name" value="RIBOSOMAL_S11"/>
    <property type="match status" value="1"/>
</dbReference>
<keyword evidence="5" id="KW-0699">rRNA-binding</keyword>
<evidence type="ECO:0000256" key="1">
    <source>
        <dbReference type="ARBA" id="ARBA00006194"/>
    </source>
</evidence>
<protein>
    <recommendedName>
        <fullName evidence="4 5">Small ribosomal subunit protein uS11</fullName>
    </recommendedName>
</protein>
<evidence type="ECO:0000256" key="7">
    <source>
        <dbReference type="SAM" id="MobiDB-lite"/>
    </source>
</evidence>
<dbReference type="GO" id="GO:1990904">
    <property type="term" value="C:ribonucleoprotein complex"/>
    <property type="evidence" value="ECO:0007669"/>
    <property type="project" value="UniProtKB-KW"/>
</dbReference>
<comment type="similarity">
    <text evidence="1 5 6">Belongs to the universal ribosomal protein uS11 family.</text>
</comment>
<dbReference type="NCBIfam" id="NF003698">
    <property type="entry name" value="PRK05309.1"/>
    <property type="match status" value="1"/>
</dbReference>
<dbReference type="EMBL" id="MFTL01000018">
    <property type="protein sequence ID" value="OGI61443.1"/>
    <property type="molecule type" value="Genomic_DNA"/>
</dbReference>
<dbReference type="InterPro" id="IPR001971">
    <property type="entry name" value="Ribosomal_uS11"/>
</dbReference>
<dbReference type="GO" id="GO:0019843">
    <property type="term" value="F:rRNA binding"/>
    <property type="evidence" value="ECO:0007669"/>
    <property type="project" value="UniProtKB-UniRule"/>
</dbReference>
<evidence type="ECO:0000256" key="6">
    <source>
        <dbReference type="RuleBase" id="RU003629"/>
    </source>
</evidence>
<comment type="function">
    <text evidence="5">Located on the platform of the 30S subunit, it bridges several disparate RNA helices of the 16S rRNA. Forms part of the Shine-Dalgarno cleft in the 70S ribosome.</text>
</comment>
<dbReference type="InterPro" id="IPR018102">
    <property type="entry name" value="Ribosomal_uS11_CS"/>
</dbReference>
<sequence>MGKKRIITKQEDAPGAGSSAGKSVSAKKRLAAAVLHVEATFNNTKVTLTDKQGNVVFSSSSGSLGYKGTKKGTPFAASKVGDLIGERAKSLGVAEADVVVKGVGSGRESAIRGFMARGIELTSIKDRTPVPHNGPKPPKPRRV</sequence>
<keyword evidence="3 5" id="KW-0687">Ribonucleoprotein</keyword>
<dbReference type="PANTHER" id="PTHR11759">
    <property type="entry name" value="40S RIBOSOMAL PROTEIN S14/30S RIBOSOMAL PROTEIN S11"/>
    <property type="match status" value="1"/>
</dbReference>
<accession>A0A1F6UVQ4</accession>
<reference evidence="8 9" key="1">
    <citation type="journal article" date="2016" name="Nat. Commun.">
        <title>Thousands of microbial genomes shed light on interconnected biogeochemical processes in an aquifer system.</title>
        <authorList>
            <person name="Anantharaman K."/>
            <person name="Brown C.T."/>
            <person name="Hug L.A."/>
            <person name="Sharon I."/>
            <person name="Castelle C.J."/>
            <person name="Probst A.J."/>
            <person name="Thomas B.C."/>
            <person name="Singh A."/>
            <person name="Wilkins M.J."/>
            <person name="Karaoz U."/>
            <person name="Brodie E.L."/>
            <person name="Williams K.H."/>
            <person name="Hubbard S.S."/>
            <person name="Banfield J.F."/>
        </authorList>
    </citation>
    <scope>NUCLEOTIDE SEQUENCE [LARGE SCALE GENOMIC DNA]</scope>
</reference>
<dbReference type="PIRSF" id="PIRSF002131">
    <property type="entry name" value="Ribosomal_S11"/>
    <property type="match status" value="1"/>
</dbReference>
<feature type="compositionally biased region" description="Low complexity" evidence="7">
    <location>
        <begin position="15"/>
        <end position="24"/>
    </location>
</feature>
<evidence type="ECO:0000256" key="4">
    <source>
        <dbReference type="ARBA" id="ARBA00035160"/>
    </source>
</evidence>
<dbReference type="Proteomes" id="UP000182253">
    <property type="component" value="Unassembled WGS sequence"/>
</dbReference>
<dbReference type="GO" id="GO:0005840">
    <property type="term" value="C:ribosome"/>
    <property type="evidence" value="ECO:0007669"/>
    <property type="project" value="UniProtKB-KW"/>
</dbReference>
<dbReference type="HAMAP" id="MF_01310">
    <property type="entry name" value="Ribosomal_uS11"/>
    <property type="match status" value="1"/>
</dbReference>
<name>A0A1F6UVQ4_9BACT</name>
<keyword evidence="5" id="KW-0694">RNA-binding</keyword>
<organism evidence="8 9">
    <name type="scientific">Candidatus Nomurabacteria bacterium RIFCSPHIGHO2_01_FULL_39_9</name>
    <dbReference type="NCBI Taxonomy" id="1801735"/>
    <lineage>
        <taxon>Bacteria</taxon>
        <taxon>Candidatus Nomuraibacteriota</taxon>
    </lineage>
</organism>
<dbReference type="GO" id="GO:0006412">
    <property type="term" value="P:translation"/>
    <property type="evidence" value="ECO:0007669"/>
    <property type="project" value="UniProtKB-UniRule"/>
</dbReference>
<feature type="region of interest" description="Disordered" evidence="7">
    <location>
        <begin position="122"/>
        <end position="143"/>
    </location>
</feature>
<dbReference type="STRING" id="1801735.A2645_00350"/>
<dbReference type="Pfam" id="PF00411">
    <property type="entry name" value="Ribosomal_S11"/>
    <property type="match status" value="1"/>
</dbReference>
<dbReference type="SUPFAM" id="SSF53137">
    <property type="entry name" value="Translational machinery components"/>
    <property type="match status" value="1"/>
</dbReference>
<proteinExistence type="inferred from homology"/>
<evidence type="ECO:0000256" key="2">
    <source>
        <dbReference type="ARBA" id="ARBA00022980"/>
    </source>
</evidence>
<comment type="subunit">
    <text evidence="5">Part of the 30S ribosomal subunit. Interacts with proteins S7 and S18. Binds to IF-3.</text>
</comment>
<evidence type="ECO:0000313" key="9">
    <source>
        <dbReference type="Proteomes" id="UP000182253"/>
    </source>
</evidence>
<feature type="region of interest" description="Disordered" evidence="7">
    <location>
        <begin position="1"/>
        <end position="24"/>
    </location>
</feature>
<dbReference type="GO" id="GO:0003735">
    <property type="term" value="F:structural constituent of ribosome"/>
    <property type="evidence" value="ECO:0007669"/>
    <property type="project" value="InterPro"/>
</dbReference>
<dbReference type="Gene3D" id="3.30.420.80">
    <property type="entry name" value="Ribosomal protein S11"/>
    <property type="match status" value="1"/>
</dbReference>
<evidence type="ECO:0000256" key="3">
    <source>
        <dbReference type="ARBA" id="ARBA00023274"/>
    </source>
</evidence>
<dbReference type="InterPro" id="IPR036967">
    <property type="entry name" value="Ribosomal_uS11_sf"/>
</dbReference>
<dbReference type="AlphaFoldDB" id="A0A1F6UVQ4"/>
<gene>
    <name evidence="5" type="primary">rpsK</name>
    <name evidence="8" type="ORF">A2645_00350</name>
</gene>
<keyword evidence="2 5" id="KW-0689">Ribosomal protein</keyword>
<evidence type="ECO:0000256" key="5">
    <source>
        <dbReference type="HAMAP-Rule" id="MF_01310"/>
    </source>
</evidence>
<comment type="caution">
    <text evidence="8">The sequence shown here is derived from an EMBL/GenBank/DDBJ whole genome shotgun (WGS) entry which is preliminary data.</text>
</comment>